<evidence type="ECO:0000256" key="2">
    <source>
        <dbReference type="ARBA" id="ARBA00001946"/>
    </source>
</evidence>
<evidence type="ECO:0000256" key="6">
    <source>
        <dbReference type="ARBA" id="ARBA00023211"/>
    </source>
</evidence>
<keyword evidence="4 8" id="KW-0378">Hydrolase</keyword>
<evidence type="ECO:0000313" key="9">
    <source>
        <dbReference type="Proteomes" id="UP000196138"/>
    </source>
</evidence>
<protein>
    <submittedName>
        <fullName evidence="8">NUDIX hydrolase</fullName>
    </submittedName>
</protein>
<dbReference type="Proteomes" id="UP000196138">
    <property type="component" value="Chromosome"/>
</dbReference>
<proteinExistence type="predicted"/>
<evidence type="ECO:0000313" key="8">
    <source>
        <dbReference type="EMBL" id="ARU04291.1"/>
    </source>
</evidence>
<keyword evidence="6" id="KW-0464">Manganese</keyword>
<reference evidence="8 9" key="1">
    <citation type="submission" date="2017-05" db="EMBL/GenBank/DDBJ databases">
        <authorList>
            <person name="Song R."/>
            <person name="Chenine A.L."/>
            <person name="Ruprecht R.M."/>
        </authorList>
    </citation>
    <scope>NUCLEOTIDE SEQUENCE [LARGE SCALE GENOMIC DNA]</scope>
    <source>
        <strain evidence="8 9">DSM 26136</strain>
    </source>
</reference>
<dbReference type="GO" id="GO:0016818">
    <property type="term" value="F:hydrolase activity, acting on acid anhydrides, in phosphorus-containing anhydrides"/>
    <property type="evidence" value="ECO:0007669"/>
    <property type="project" value="InterPro"/>
</dbReference>
<dbReference type="PANTHER" id="PTHR12318:SF0">
    <property type="entry name" value="ACYL-COENZYME A DIPHOSPHATASE NUDT19"/>
    <property type="match status" value="1"/>
</dbReference>
<dbReference type="AlphaFoldDB" id="A0A1Y0ELH6"/>
<organism evidence="8 9">
    <name type="scientific">Comamonas serinivorans</name>
    <dbReference type="NCBI Taxonomy" id="1082851"/>
    <lineage>
        <taxon>Bacteria</taxon>
        <taxon>Pseudomonadati</taxon>
        <taxon>Pseudomonadota</taxon>
        <taxon>Betaproteobacteria</taxon>
        <taxon>Burkholderiales</taxon>
        <taxon>Comamonadaceae</taxon>
        <taxon>Comamonas</taxon>
    </lineage>
</organism>
<dbReference type="RefSeq" id="WP_087278567.1">
    <property type="nucleotide sequence ID" value="NZ_CP021455.1"/>
</dbReference>
<dbReference type="EMBL" id="CP021455">
    <property type="protein sequence ID" value="ARU04291.1"/>
    <property type="molecule type" value="Genomic_DNA"/>
</dbReference>
<name>A0A1Y0ELH6_9BURK</name>
<dbReference type="PROSITE" id="PS51462">
    <property type="entry name" value="NUDIX"/>
    <property type="match status" value="1"/>
</dbReference>
<dbReference type="CDD" id="cd18870">
    <property type="entry name" value="NUDIX_AcylCoAdiphos_Nudt19"/>
    <property type="match status" value="1"/>
</dbReference>
<gene>
    <name evidence="8" type="ORF">CCO03_06010</name>
</gene>
<accession>A0A1Y0ELH6</accession>
<evidence type="ECO:0000256" key="3">
    <source>
        <dbReference type="ARBA" id="ARBA00022723"/>
    </source>
</evidence>
<dbReference type="InterPro" id="IPR000086">
    <property type="entry name" value="NUDIX_hydrolase_dom"/>
</dbReference>
<keyword evidence="5" id="KW-0460">Magnesium</keyword>
<dbReference type="OrthoDB" id="9788263at2"/>
<dbReference type="InterPro" id="IPR015797">
    <property type="entry name" value="NUDIX_hydrolase-like_dom_sf"/>
</dbReference>
<evidence type="ECO:0000259" key="7">
    <source>
        <dbReference type="PROSITE" id="PS51462"/>
    </source>
</evidence>
<evidence type="ECO:0000256" key="4">
    <source>
        <dbReference type="ARBA" id="ARBA00022801"/>
    </source>
</evidence>
<dbReference type="InterPro" id="IPR039121">
    <property type="entry name" value="NUDT19"/>
</dbReference>
<dbReference type="Gene3D" id="3.90.79.10">
    <property type="entry name" value="Nucleoside Triphosphate Pyrophosphohydrolase"/>
    <property type="match status" value="1"/>
</dbReference>
<dbReference type="PANTHER" id="PTHR12318">
    <property type="entry name" value="TESTOSTERONE-REGULATED PROTEIN RP2"/>
    <property type="match status" value="1"/>
</dbReference>
<comment type="cofactor">
    <cofactor evidence="1">
        <name>Mn(2+)</name>
        <dbReference type="ChEBI" id="CHEBI:29035"/>
    </cofactor>
</comment>
<evidence type="ECO:0000256" key="5">
    <source>
        <dbReference type="ARBA" id="ARBA00022842"/>
    </source>
</evidence>
<sequence length="299" mass="32828">MELNKDEITTPPRDAASVVLLRDTDEGLEVFLLRRASASAVLGGAYVFPGGKVDDADAEPETLSHLTRPADQLQPTLNQADLAAARAAGLYVAALREAFEEAGVLLAQWQRRTPTLQELADAAKRLNAGTALPELLVELGARLDADAIVPWSRWITPKRAAVMTKRFDTRFFVAGLPPGQHAQHDNHETDESVWLSPHRALQQYYDSQIDLAPPQIMSLAHLAQHTTVASVMAEARAKRPPLVEPQTVEATDDTRILCYPGDPAHTVAERALPGPTRLHFINKRFAPPDGQADWWRALV</sequence>
<evidence type="ECO:0000256" key="1">
    <source>
        <dbReference type="ARBA" id="ARBA00001936"/>
    </source>
</evidence>
<dbReference type="KEGG" id="cser:CCO03_06010"/>
<dbReference type="SUPFAM" id="SSF55811">
    <property type="entry name" value="Nudix"/>
    <property type="match status" value="1"/>
</dbReference>
<dbReference type="GO" id="GO:0046872">
    <property type="term" value="F:metal ion binding"/>
    <property type="evidence" value="ECO:0007669"/>
    <property type="project" value="UniProtKB-KW"/>
</dbReference>
<keyword evidence="3" id="KW-0479">Metal-binding</keyword>
<keyword evidence="9" id="KW-1185">Reference proteome</keyword>
<feature type="domain" description="Nudix hydrolase" evidence="7">
    <location>
        <begin position="11"/>
        <end position="217"/>
    </location>
</feature>
<comment type="cofactor">
    <cofactor evidence="2">
        <name>Mg(2+)</name>
        <dbReference type="ChEBI" id="CHEBI:18420"/>
    </cofactor>
</comment>